<keyword evidence="2" id="KW-1185">Reference proteome</keyword>
<comment type="caution">
    <text evidence="1">The sequence shown here is derived from an EMBL/GenBank/DDBJ whole genome shotgun (WGS) entry which is preliminary data.</text>
</comment>
<name>A0AC61DBN9_9FIRM</name>
<reference evidence="1" key="1">
    <citation type="submission" date="2017-10" db="EMBL/GenBank/DDBJ databases">
        <title>Genome sequence of cellulolytic Lachnospiraceae bacterium XHS1971 isolated from hotspring sediment.</title>
        <authorList>
            <person name="Vasudevan G."/>
            <person name="Joshi A.J."/>
            <person name="Hivarkar S."/>
            <person name="Lanjekar V.B."/>
            <person name="Dhakephalkar P.K."/>
            <person name="Dagar S."/>
        </authorList>
    </citation>
    <scope>NUCLEOTIDE SEQUENCE</scope>
    <source>
        <strain evidence="1">XHS1971</strain>
    </source>
</reference>
<evidence type="ECO:0000313" key="1">
    <source>
        <dbReference type="EMBL" id="PHV70669.1"/>
    </source>
</evidence>
<proteinExistence type="predicted"/>
<dbReference type="EMBL" id="PEDL01000008">
    <property type="protein sequence ID" value="PHV70669.1"/>
    <property type="molecule type" value="Genomic_DNA"/>
</dbReference>
<organism evidence="1 2">
    <name type="scientific">Sporanaerobium hydrogeniformans</name>
    <dbReference type="NCBI Taxonomy" id="3072179"/>
    <lineage>
        <taxon>Bacteria</taxon>
        <taxon>Bacillati</taxon>
        <taxon>Bacillota</taxon>
        <taxon>Clostridia</taxon>
        <taxon>Lachnospirales</taxon>
        <taxon>Lachnospiraceae</taxon>
        <taxon>Sporanaerobium</taxon>
    </lineage>
</organism>
<gene>
    <name evidence="1" type="ORF">CS063_09050</name>
</gene>
<evidence type="ECO:0000313" key="2">
    <source>
        <dbReference type="Proteomes" id="UP000224460"/>
    </source>
</evidence>
<accession>A0AC61DBN9</accession>
<dbReference type="Proteomes" id="UP000224460">
    <property type="component" value="Unassembled WGS sequence"/>
</dbReference>
<sequence>MKVLLLALNAKYIHTSLALRSIKAYCKAYEEQITLLETTINNQENEILHMIYQAQPTLLGISCYIWNMQFVKALLPTLRKILPETTIILGGPEVSYESEDLLYSLPINGLIIGEGEETWKEYLDYRIQGKGYLSEIAGLVYKNEDGIRRNRPRKPLDLDTLPFVYDTMADLQHKIIYYEASRGCPFNCQYCLSSVEKGVRFVPLEKVKTHLKFFLDERVKQVKFVDRTFNAHRDYALAIWHFLITNDNGQTNFHFEIAAELLTDEMLEVLKAARPGLIQFEIGVQSTNLKVLDIIQRKMPFEEIREVVLKIKRLKNIHQHLDLIAGLPEEDYTSFSKSFDDVLSVRPEQFQLGFLKVLKGSGLRCNAEKYGLVYKEEPPYEILYTDALHYDELVRLHGIEECVERYYNSQRFGLTLEYLFAVYASPFTFFERLSEFWERRGYHQLEHNKLAYSTKLLAFCEEEQKVPLDAIKDCLRWDYLLKENLNEIPKEWQSLDQSVYKERNNALLKDELWIQKTLPHLTTAIPRQRFRLTRIEYFKYDVVTAYHQGLEPTLTLLKEPIGILFDYSQKPPTFNVLL</sequence>
<protein>
    <submittedName>
        <fullName evidence="1">B12-binding domain-containing radical SAM protein</fullName>
    </submittedName>
</protein>